<proteinExistence type="predicted"/>
<sequence>MDVREPATEQRRNRARTKTINPAADLPRGSDHSP</sequence>
<protein>
    <submittedName>
        <fullName evidence="2">Uncharacterized protein</fullName>
    </submittedName>
</protein>
<evidence type="ECO:0000313" key="2">
    <source>
        <dbReference type="EMBL" id="NYI82089.1"/>
    </source>
</evidence>
<keyword evidence="3" id="KW-1185">Reference proteome</keyword>
<evidence type="ECO:0000313" key="3">
    <source>
        <dbReference type="Proteomes" id="UP000587002"/>
    </source>
</evidence>
<accession>A0A853AG67</accession>
<comment type="caution">
    <text evidence="2">The sequence shown here is derived from an EMBL/GenBank/DDBJ whole genome shotgun (WGS) entry which is preliminary data.</text>
</comment>
<dbReference type="EMBL" id="JACCFJ010000001">
    <property type="protein sequence ID" value="NYI82089.1"/>
    <property type="molecule type" value="Genomic_DNA"/>
</dbReference>
<feature type="compositionally biased region" description="Basic and acidic residues" evidence="1">
    <location>
        <begin position="1"/>
        <end position="12"/>
    </location>
</feature>
<feature type="region of interest" description="Disordered" evidence="1">
    <location>
        <begin position="1"/>
        <end position="34"/>
    </location>
</feature>
<name>A0A853AG67_9PSEU</name>
<organism evidence="2 3">
    <name type="scientific">Saccharopolyspora hordei</name>
    <dbReference type="NCBI Taxonomy" id="1838"/>
    <lineage>
        <taxon>Bacteria</taxon>
        <taxon>Bacillati</taxon>
        <taxon>Actinomycetota</taxon>
        <taxon>Actinomycetes</taxon>
        <taxon>Pseudonocardiales</taxon>
        <taxon>Pseudonocardiaceae</taxon>
        <taxon>Saccharopolyspora</taxon>
    </lineage>
</organism>
<gene>
    <name evidence="2" type="ORF">HNR68_000719</name>
</gene>
<dbReference type="AlphaFoldDB" id="A0A853AG67"/>
<evidence type="ECO:0000256" key="1">
    <source>
        <dbReference type="SAM" id="MobiDB-lite"/>
    </source>
</evidence>
<reference evidence="2 3" key="1">
    <citation type="submission" date="2020-07" db="EMBL/GenBank/DDBJ databases">
        <title>Sequencing the genomes of 1000 actinobacteria strains.</title>
        <authorList>
            <person name="Klenk H.-P."/>
        </authorList>
    </citation>
    <scope>NUCLEOTIDE SEQUENCE [LARGE SCALE GENOMIC DNA]</scope>
    <source>
        <strain evidence="2 3">DSM 44065</strain>
    </source>
</reference>
<dbReference type="Proteomes" id="UP000587002">
    <property type="component" value="Unassembled WGS sequence"/>
</dbReference>